<dbReference type="Proteomes" id="UP001152484">
    <property type="component" value="Unassembled WGS sequence"/>
</dbReference>
<dbReference type="PANTHER" id="PTHR43808:SF3">
    <property type="entry name" value="ACETYLORNITHINE DEACETYLASE"/>
    <property type="match status" value="1"/>
</dbReference>
<evidence type="ECO:0008006" key="3">
    <source>
        <dbReference type="Google" id="ProtNLM"/>
    </source>
</evidence>
<dbReference type="AlphaFoldDB" id="A0A9P0ZCJ5"/>
<evidence type="ECO:0000313" key="2">
    <source>
        <dbReference type="Proteomes" id="UP001152484"/>
    </source>
</evidence>
<proteinExistence type="predicted"/>
<protein>
    <recommendedName>
        <fullName evidence="3">Acetylornithine deacetylase</fullName>
    </recommendedName>
</protein>
<dbReference type="PANTHER" id="PTHR43808">
    <property type="entry name" value="ACETYLORNITHINE DEACETYLASE"/>
    <property type="match status" value="1"/>
</dbReference>
<organism evidence="1 2">
    <name type="scientific">Cuscuta europaea</name>
    <name type="common">European dodder</name>
    <dbReference type="NCBI Taxonomy" id="41803"/>
    <lineage>
        <taxon>Eukaryota</taxon>
        <taxon>Viridiplantae</taxon>
        <taxon>Streptophyta</taxon>
        <taxon>Embryophyta</taxon>
        <taxon>Tracheophyta</taxon>
        <taxon>Spermatophyta</taxon>
        <taxon>Magnoliopsida</taxon>
        <taxon>eudicotyledons</taxon>
        <taxon>Gunneridae</taxon>
        <taxon>Pentapetalae</taxon>
        <taxon>asterids</taxon>
        <taxon>lamiids</taxon>
        <taxon>Solanales</taxon>
        <taxon>Convolvulaceae</taxon>
        <taxon>Cuscuteae</taxon>
        <taxon>Cuscuta</taxon>
        <taxon>Cuscuta subgen. Cuscuta</taxon>
    </lineage>
</organism>
<dbReference type="InterPro" id="IPR050072">
    <property type="entry name" value="Peptidase_M20A"/>
</dbReference>
<name>A0A9P0ZCJ5_CUSEU</name>
<gene>
    <name evidence="1" type="ORF">CEURO_LOCUS13011</name>
</gene>
<dbReference type="EMBL" id="CAMAPE010000033">
    <property type="protein sequence ID" value="CAH9095124.1"/>
    <property type="molecule type" value="Genomic_DNA"/>
</dbReference>
<sequence>MASVKQALGDLNKERFVSLLRKLIGESKHVQNNPPELIPEEDKIVKPVLDSLLPYSTASGGGPLVINHVAYKSNRGNLIVEYPGTQPGKILSFVGMHMDVVTANP</sequence>
<keyword evidence="2" id="KW-1185">Reference proteome</keyword>
<accession>A0A9P0ZCJ5</accession>
<dbReference type="OrthoDB" id="7832001at2759"/>
<comment type="caution">
    <text evidence="1">The sequence shown here is derived from an EMBL/GenBank/DDBJ whole genome shotgun (WGS) entry which is preliminary data.</text>
</comment>
<evidence type="ECO:0000313" key="1">
    <source>
        <dbReference type="EMBL" id="CAH9095124.1"/>
    </source>
</evidence>
<reference evidence="1" key="1">
    <citation type="submission" date="2022-07" db="EMBL/GenBank/DDBJ databases">
        <authorList>
            <person name="Macas J."/>
            <person name="Novak P."/>
            <person name="Neumann P."/>
        </authorList>
    </citation>
    <scope>NUCLEOTIDE SEQUENCE</scope>
</reference>